<name>A0A1G2PJW5_TERXR</name>
<keyword evidence="1" id="KW-0472">Membrane</keyword>
<dbReference type="STRING" id="1802363.A2682_02500"/>
<dbReference type="EMBL" id="MHST01000018">
    <property type="protein sequence ID" value="OHA48635.1"/>
    <property type="molecule type" value="Genomic_DNA"/>
</dbReference>
<evidence type="ECO:0000256" key="1">
    <source>
        <dbReference type="SAM" id="Phobius"/>
    </source>
</evidence>
<reference evidence="2 3" key="1">
    <citation type="journal article" date="2016" name="Nat. Commun.">
        <title>Thousands of microbial genomes shed light on interconnected biogeochemical processes in an aquifer system.</title>
        <authorList>
            <person name="Anantharaman K."/>
            <person name="Brown C.T."/>
            <person name="Hug L.A."/>
            <person name="Sharon I."/>
            <person name="Castelle C.J."/>
            <person name="Probst A.J."/>
            <person name="Thomas B.C."/>
            <person name="Singh A."/>
            <person name="Wilkins M.J."/>
            <person name="Karaoz U."/>
            <person name="Brodie E.L."/>
            <person name="Williams K.H."/>
            <person name="Hubbard S.S."/>
            <person name="Banfield J.F."/>
        </authorList>
    </citation>
    <scope>NUCLEOTIDE SEQUENCE [LARGE SCALE GENOMIC DNA]</scope>
    <source>
        <strain evidence="3">RIFCSPHIGHO2_01_FULL_58_15</strain>
    </source>
</reference>
<protein>
    <recommendedName>
        <fullName evidence="4">Type II secretion system protein J</fullName>
    </recommendedName>
</protein>
<evidence type="ECO:0000313" key="2">
    <source>
        <dbReference type="EMBL" id="OHA48635.1"/>
    </source>
</evidence>
<evidence type="ECO:0000313" key="3">
    <source>
        <dbReference type="Proteomes" id="UP000178690"/>
    </source>
</evidence>
<dbReference type="InterPro" id="IPR012902">
    <property type="entry name" value="N_methyl_site"/>
</dbReference>
<evidence type="ECO:0008006" key="4">
    <source>
        <dbReference type="Google" id="ProtNLM"/>
    </source>
</evidence>
<keyword evidence="1" id="KW-1133">Transmembrane helix</keyword>
<dbReference type="NCBIfam" id="TIGR02532">
    <property type="entry name" value="IV_pilin_GFxxxE"/>
    <property type="match status" value="1"/>
</dbReference>
<accession>A0A1G2PJW5</accession>
<gene>
    <name evidence="2" type="ORF">A2682_02500</name>
</gene>
<comment type="caution">
    <text evidence="2">The sequence shown here is derived from an EMBL/GenBank/DDBJ whole genome shotgun (WGS) entry which is preliminary data.</text>
</comment>
<keyword evidence="1" id="KW-0812">Transmembrane</keyword>
<feature type="transmembrane region" description="Helical" evidence="1">
    <location>
        <begin position="20"/>
        <end position="42"/>
    </location>
</feature>
<dbReference type="AlphaFoldDB" id="A0A1G2PJW5"/>
<dbReference type="Proteomes" id="UP000178690">
    <property type="component" value="Unassembled WGS sequence"/>
</dbReference>
<organism evidence="2 3">
    <name type="scientific">Terrybacteria sp. (strain RIFCSPHIGHO2_01_FULL_58_15)</name>
    <dbReference type="NCBI Taxonomy" id="1802363"/>
    <lineage>
        <taxon>Bacteria</taxon>
        <taxon>Candidatus Terryibacteriota</taxon>
    </lineage>
</organism>
<proteinExistence type="predicted"/>
<dbReference type="Pfam" id="PF07963">
    <property type="entry name" value="N_methyl"/>
    <property type="match status" value="1"/>
</dbReference>
<sequence>MEFMEGMKKTGQRGFTFIEVVVALGIIAVAFSAIMTLARGTITAIGVARRELIAANLAQEGIEVVRNIRDTNWIVGRRADGLGTGGDCALTASTWRAGLCDSAFSDPYRVVGSTSTTLDTGPASDLLVLRPSQLYEYNPVGTSTPFRREVFIETIDADEMRVRVRMRWCTGPVPSCSNERTLEVEDVLRNWFPS</sequence>